<dbReference type="STRING" id="1448321.A0A317WLK7"/>
<keyword evidence="1" id="KW-0805">Transcription regulation</keyword>
<dbReference type="SMART" id="SM00066">
    <property type="entry name" value="GAL4"/>
    <property type="match status" value="1"/>
</dbReference>
<gene>
    <name evidence="6" type="ORF">BO70DRAFT_423052</name>
</gene>
<keyword evidence="2" id="KW-0238">DNA-binding</keyword>
<dbReference type="Gene3D" id="4.10.240.10">
    <property type="entry name" value="Zn(2)-C6 fungal-type DNA-binding domain"/>
    <property type="match status" value="1"/>
</dbReference>
<organism evidence="6 7">
    <name type="scientific">Aspergillus heteromorphus CBS 117.55</name>
    <dbReference type="NCBI Taxonomy" id="1448321"/>
    <lineage>
        <taxon>Eukaryota</taxon>
        <taxon>Fungi</taxon>
        <taxon>Dikarya</taxon>
        <taxon>Ascomycota</taxon>
        <taxon>Pezizomycotina</taxon>
        <taxon>Eurotiomycetes</taxon>
        <taxon>Eurotiomycetidae</taxon>
        <taxon>Eurotiales</taxon>
        <taxon>Aspergillaceae</taxon>
        <taxon>Aspergillus</taxon>
        <taxon>Aspergillus subgen. Circumdati</taxon>
    </lineage>
</organism>
<dbReference type="PANTHER" id="PTHR47256">
    <property type="entry name" value="ZN(II)2CYS6 TRANSCRIPTION FACTOR (EUROFUNG)-RELATED"/>
    <property type="match status" value="1"/>
</dbReference>
<dbReference type="RefSeq" id="XP_025400489.1">
    <property type="nucleotide sequence ID" value="XM_025547582.1"/>
</dbReference>
<evidence type="ECO:0000313" key="7">
    <source>
        <dbReference type="Proteomes" id="UP000247233"/>
    </source>
</evidence>
<evidence type="ECO:0000256" key="2">
    <source>
        <dbReference type="ARBA" id="ARBA00023125"/>
    </source>
</evidence>
<keyword evidence="3" id="KW-0804">Transcription</keyword>
<dbReference type="PANTHER" id="PTHR47256:SF1">
    <property type="entry name" value="ZN(II)2CYS6 TRANSCRIPTION FACTOR (EUROFUNG)"/>
    <property type="match status" value="1"/>
</dbReference>
<evidence type="ECO:0000256" key="1">
    <source>
        <dbReference type="ARBA" id="ARBA00023015"/>
    </source>
</evidence>
<evidence type="ECO:0000256" key="4">
    <source>
        <dbReference type="ARBA" id="ARBA00023242"/>
    </source>
</evidence>
<sequence>MISHPRGPPPRPPPLTRPKKVSVACAECRKRKTKCVGGVPCAICRRHNVDCVLDEDTDRRRKGTLERRLEALEQDQSLLRHLLGTIHDDDPTRFDRILEFIRTDASLDQVRLFITNTCSQPADGEQIRLFDHPVYLVPAQPWTSLTEDDDYVSRLISLYFTWNHPTQIWIDRDLFIQDMQSGDPNALFCSPLLVNALLAVACCYLDVPDPVAVAGAPPGRLRFFSEAKGLLGKEEGKLSLPSYQACCALYLSASVLGKCMLAWQYLVDIARYARELMEKHNMLVARAGERVSEMARGLDTAILGSFSLLPVAVPSFHQPSKMKKPACGFPPQEHDLEDTWHSYPIKGSSTPAHANCLAEASFGLQLIVWDISNNSFGRGQGHETSGHDYYDRLKQWASQLPECVKFKDTKTPATLDLQMRYYSAVISAFEFSEDTNAPDVRIFSAHTICSLLGEFMARWPATYTPVNYIRYISVVLSTLLPHLGKEENKSLFISCFFTLHSMEKRLPMAAKVLQHIRDKARQLHIGLPRQVISLG</sequence>
<evidence type="ECO:0000313" key="6">
    <source>
        <dbReference type="EMBL" id="PWY85937.1"/>
    </source>
</evidence>
<dbReference type="GeneID" id="37069819"/>
<evidence type="ECO:0000256" key="3">
    <source>
        <dbReference type="ARBA" id="ARBA00023163"/>
    </source>
</evidence>
<dbReference type="Proteomes" id="UP000247233">
    <property type="component" value="Unassembled WGS sequence"/>
</dbReference>
<comment type="caution">
    <text evidence="6">The sequence shown here is derived from an EMBL/GenBank/DDBJ whole genome shotgun (WGS) entry which is preliminary data.</text>
</comment>
<keyword evidence="7" id="KW-1185">Reference proteome</keyword>
<dbReference type="GO" id="GO:0000981">
    <property type="term" value="F:DNA-binding transcription factor activity, RNA polymerase II-specific"/>
    <property type="evidence" value="ECO:0007669"/>
    <property type="project" value="InterPro"/>
</dbReference>
<dbReference type="InterPro" id="IPR053187">
    <property type="entry name" value="Notoamide_regulator"/>
</dbReference>
<dbReference type="OrthoDB" id="2593732at2759"/>
<dbReference type="EMBL" id="MSFL01000008">
    <property type="protein sequence ID" value="PWY85937.1"/>
    <property type="molecule type" value="Genomic_DNA"/>
</dbReference>
<dbReference type="InterPro" id="IPR001138">
    <property type="entry name" value="Zn2Cys6_DnaBD"/>
</dbReference>
<dbReference type="VEuPathDB" id="FungiDB:BO70DRAFT_423052"/>
<name>A0A317WLK7_9EURO</name>
<proteinExistence type="predicted"/>
<dbReference type="CDD" id="cd00067">
    <property type="entry name" value="GAL4"/>
    <property type="match status" value="1"/>
</dbReference>
<keyword evidence="4" id="KW-0539">Nucleus</keyword>
<dbReference type="GO" id="GO:0008270">
    <property type="term" value="F:zinc ion binding"/>
    <property type="evidence" value="ECO:0007669"/>
    <property type="project" value="InterPro"/>
</dbReference>
<dbReference type="Pfam" id="PF00172">
    <property type="entry name" value="Zn_clus"/>
    <property type="match status" value="1"/>
</dbReference>
<dbReference type="GO" id="GO:0009893">
    <property type="term" value="P:positive regulation of metabolic process"/>
    <property type="evidence" value="ECO:0007669"/>
    <property type="project" value="UniProtKB-ARBA"/>
</dbReference>
<dbReference type="PROSITE" id="PS00463">
    <property type="entry name" value="ZN2_CY6_FUNGAL_1"/>
    <property type="match status" value="1"/>
</dbReference>
<dbReference type="GO" id="GO:0003677">
    <property type="term" value="F:DNA binding"/>
    <property type="evidence" value="ECO:0007669"/>
    <property type="project" value="UniProtKB-KW"/>
</dbReference>
<dbReference type="InterPro" id="IPR036864">
    <property type="entry name" value="Zn2-C6_fun-type_DNA-bd_sf"/>
</dbReference>
<dbReference type="SUPFAM" id="SSF57701">
    <property type="entry name" value="Zn2/Cys6 DNA-binding domain"/>
    <property type="match status" value="1"/>
</dbReference>
<dbReference type="AlphaFoldDB" id="A0A317WLK7"/>
<protein>
    <recommendedName>
        <fullName evidence="5">Zn(2)-C6 fungal-type domain-containing protein</fullName>
    </recommendedName>
</protein>
<dbReference type="PROSITE" id="PS50048">
    <property type="entry name" value="ZN2_CY6_FUNGAL_2"/>
    <property type="match status" value="1"/>
</dbReference>
<evidence type="ECO:0000259" key="5">
    <source>
        <dbReference type="PROSITE" id="PS50048"/>
    </source>
</evidence>
<accession>A0A317WLK7</accession>
<dbReference type="CDD" id="cd12148">
    <property type="entry name" value="fungal_TF_MHR"/>
    <property type="match status" value="1"/>
</dbReference>
<feature type="domain" description="Zn(2)-C6 fungal-type" evidence="5">
    <location>
        <begin position="24"/>
        <end position="53"/>
    </location>
</feature>
<reference evidence="6 7" key="1">
    <citation type="submission" date="2016-12" db="EMBL/GenBank/DDBJ databases">
        <title>The genomes of Aspergillus section Nigri reveals drivers in fungal speciation.</title>
        <authorList>
            <consortium name="DOE Joint Genome Institute"/>
            <person name="Vesth T.C."/>
            <person name="Nybo J."/>
            <person name="Theobald S."/>
            <person name="Brandl J."/>
            <person name="Frisvad J.C."/>
            <person name="Nielsen K.F."/>
            <person name="Lyhne E.K."/>
            <person name="Kogle M.E."/>
            <person name="Kuo A."/>
            <person name="Riley R."/>
            <person name="Clum A."/>
            <person name="Nolan M."/>
            <person name="Lipzen A."/>
            <person name="Salamov A."/>
            <person name="Henrissat B."/>
            <person name="Wiebenga A."/>
            <person name="De Vries R.P."/>
            <person name="Grigoriev I.V."/>
            <person name="Mortensen U.H."/>
            <person name="Andersen M.R."/>
            <person name="Baker S.E."/>
        </authorList>
    </citation>
    <scope>NUCLEOTIDE SEQUENCE [LARGE SCALE GENOMIC DNA]</scope>
    <source>
        <strain evidence="6 7">CBS 117.55</strain>
    </source>
</reference>